<dbReference type="Pfam" id="PF00001">
    <property type="entry name" value="7tm_1"/>
    <property type="match status" value="1"/>
</dbReference>
<evidence type="ECO:0000256" key="9">
    <source>
        <dbReference type="SAM" id="MobiDB-lite"/>
    </source>
</evidence>
<evidence type="ECO:0000256" key="10">
    <source>
        <dbReference type="SAM" id="Phobius"/>
    </source>
</evidence>
<comment type="caution">
    <text evidence="12">The sequence shown here is derived from an EMBL/GenBank/DDBJ whole genome shotgun (WGS) entry which is preliminary data.</text>
</comment>
<dbReference type="GO" id="GO:0005886">
    <property type="term" value="C:plasma membrane"/>
    <property type="evidence" value="ECO:0007669"/>
    <property type="project" value="TreeGrafter"/>
</dbReference>
<comment type="subcellular location">
    <subcellularLocation>
        <location evidence="1">Membrane</location>
        <topology evidence="1">Multi-pass membrane protein</topology>
    </subcellularLocation>
</comment>
<organism evidence="12 13">
    <name type="scientific">Folsomia candida</name>
    <name type="common">Springtail</name>
    <dbReference type="NCBI Taxonomy" id="158441"/>
    <lineage>
        <taxon>Eukaryota</taxon>
        <taxon>Metazoa</taxon>
        <taxon>Ecdysozoa</taxon>
        <taxon>Arthropoda</taxon>
        <taxon>Hexapoda</taxon>
        <taxon>Collembola</taxon>
        <taxon>Entomobryomorpha</taxon>
        <taxon>Isotomoidea</taxon>
        <taxon>Isotomidae</taxon>
        <taxon>Proisotominae</taxon>
        <taxon>Folsomia</taxon>
    </lineage>
</organism>
<dbReference type="Gene3D" id="1.20.1070.10">
    <property type="entry name" value="Rhodopsin 7-helix transmembrane proteins"/>
    <property type="match status" value="1"/>
</dbReference>
<evidence type="ECO:0000256" key="5">
    <source>
        <dbReference type="ARBA" id="ARBA00023040"/>
    </source>
</evidence>
<evidence type="ECO:0000259" key="11">
    <source>
        <dbReference type="PROSITE" id="PS50262"/>
    </source>
</evidence>
<evidence type="ECO:0000256" key="2">
    <source>
        <dbReference type="ARBA" id="ARBA00010663"/>
    </source>
</evidence>
<dbReference type="PANTHER" id="PTHR45695">
    <property type="entry name" value="LEUCOKININ RECEPTOR-RELATED"/>
    <property type="match status" value="1"/>
</dbReference>
<gene>
    <name evidence="12" type="ORF">Fcan01_03810</name>
</gene>
<dbReference type="PANTHER" id="PTHR45695:SF9">
    <property type="entry name" value="LEUCOKININ RECEPTOR"/>
    <property type="match status" value="1"/>
</dbReference>
<keyword evidence="3 10" id="KW-0812">Transmembrane</keyword>
<feature type="transmembrane region" description="Helical" evidence="10">
    <location>
        <begin position="252"/>
        <end position="278"/>
    </location>
</feature>
<dbReference type="PROSITE" id="PS50262">
    <property type="entry name" value="G_PROTEIN_RECEP_F1_2"/>
    <property type="match status" value="1"/>
</dbReference>
<keyword evidence="6 10" id="KW-0472">Membrane</keyword>
<feature type="transmembrane region" description="Helical" evidence="10">
    <location>
        <begin position="340"/>
        <end position="362"/>
    </location>
</feature>
<evidence type="ECO:0000313" key="13">
    <source>
        <dbReference type="Proteomes" id="UP000198287"/>
    </source>
</evidence>
<feature type="transmembrane region" description="Helical" evidence="10">
    <location>
        <begin position="134"/>
        <end position="164"/>
    </location>
</feature>
<dbReference type="PRINTS" id="PR00237">
    <property type="entry name" value="GPCRRHODOPSN"/>
</dbReference>
<feature type="transmembrane region" description="Helical" evidence="10">
    <location>
        <begin position="185"/>
        <end position="208"/>
    </location>
</feature>
<dbReference type="OMA" id="GWIANIY"/>
<keyword evidence="7 12" id="KW-0675">Receptor</keyword>
<keyword evidence="8" id="KW-0807">Transducer</keyword>
<feature type="compositionally biased region" description="Low complexity" evidence="9">
    <location>
        <begin position="474"/>
        <end position="484"/>
    </location>
</feature>
<keyword evidence="4 10" id="KW-1133">Transmembrane helix</keyword>
<keyword evidence="13" id="KW-1185">Reference proteome</keyword>
<feature type="transmembrane region" description="Helical" evidence="10">
    <location>
        <begin position="304"/>
        <end position="328"/>
    </location>
</feature>
<feature type="transmembrane region" description="Helical" evidence="10">
    <location>
        <begin position="104"/>
        <end position="122"/>
    </location>
</feature>
<evidence type="ECO:0000313" key="12">
    <source>
        <dbReference type="EMBL" id="OXA62510.1"/>
    </source>
</evidence>
<name>A0A226EZB1_FOLCA</name>
<reference evidence="12 13" key="1">
    <citation type="submission" date="2015-12" db="EMBL/GenBank/DDBJ databases">
        <title>The genome of Folsomia candida.</title>
        <authorList>
            <person name="Faddeeva A."/>
            <person name="Derks M.F."/>
            <person name="Anvar Y."/>
            <person name="Smit S."/>
            <person name="Van Straalen N."/>
            <person name="Roelofs D."/>
        </authorList>
    </citation>
    <scope>NUCLEOTIDE SEQUENCE [LARGE SCALE GENOMIC DNA]</scope>
    <source>
        <strain evidence="12 13">VU population</strain>
        <tissue evidence="12">Whole body</tissue>
    </source>
</reference>
<evidence type="ECO:0000256" key="6">
    <source>
        <dbReference type="ARBA" id="ARBA00023136"/>
    </source>
</evidence>
<evidence type="ECO:0000256" key="8">
    <source>
        <dbReference type="ARBA" id="ARBA00023224"/>
    </source>
</evidence>
<dbReference type="EMBL" id="LNIX01000001">
    <property type="protein sequence ID" value="OXA62510.1"/>
    <property type="molecule type" value="Genomic_DNA"/>
</dbReference>
<feature type="transmembrane region" description="Helical" evidence="10">
    <location>
        <begin position="67"/>
        <end position="92"/>
    </location>
</feature>
<dbReference type="InterPro" id="IPR000276">
    <property type="entry name" value="GPCR_Rhodpsn"/>
</dbReference>
<sequence length="484" mass="54590">MHQNLGVGHFFLRNAFQREFQYEEQFRDDDDYFDMENLQSDGQECSKQPDYFVPEDTFISLPDWSEALFAVGNIIVLISAICGNIGSLLILYKSQMSKRSTKQFLASLAMCDLILALTSPTVDLSQILSRYQSWIFGGFLCKVIPFIQTTVVMGVALFLVVIAAERYMYVVRALSPNVSQSPWRDIFASVVVAAVWIWSILVALPNLWYYEHKSFWTYVVVNGQPVRPRNETCSKFYYICARTTFDEYNVAYYSSLGLAILVPTIAFLFCYVSIIIFVRRHVVTLGQRVGSETRIARNRKTLRLILGLIFLNIVCRLPVWTFVVVTNIKETPANRLTLLLMYSFHLLSNVNSLINPFVYAIFNDSIRTTRNSGIAGRDGGGGVAGSGGGGAGSTCHESRGGFGNCCSWITSCCYHQIKATSVEYFLERKVKNNYDFTKNNSKFIPSVSTQRFNLSADQRNEFAVTPTMPKLSSNNNNNENVSTA</sequence>
<evidence type="ECO:0000256" key="3">
    <source>
        <dbReference type="ARBA" id="ARBA00022692"/>
    </source>
</evidence>
<dbReference type="SUPFAM" id="SSF81321">
    <property type="entry name" value="Family A G protein-coupled receptor-like"/>
    <property type="match status" value="1"/>
</dbReference>
<feature type="domain" description="G-protein coupled receptors family 1 profile" evidence="11">
    <location>
        <begin position="83"/>
        <end position="359"/>
    </location>
</feature>
<dbReference type="GO" id="GO:0004930">
    <property type="term" value="F:G protein-coupled receptor activity"/>
    <property type="evidence" value="ECO:0007669"/>
    <property type="project" value="UniProtKB-KW"/>
</dbReference>
<dbReference type="Proteomes" id="UP000198287">
    <property type="component" value="Unassembled WGS sequence"/>
</dbReference>
<evidence type="ECO:0000256" key="4">
    <source>
        <dbReference type="ARBA" id="ARBA00022989"/>
    </source>
</evidence>
<comment type="similarity">
    <text evidence="2">Belongs to the G-protein coupled receptor 1 family.</text>
</comment>
<keyword evidence="5" id="KW-0297">G-protein coupled receptor</keyword>
<protein>
    <submittedName>
        <fullName evidence="12">Neuropeptide Y receptor</fullName>
    </submittedName>
</protein>
<evidence type="ECO:0000256" key="1">
    <source>
        <dbReference type="ARBA" id="ARBA00004141"/>
    </source>
</evidence>
<dbReference type="AlphaFoldDB" id="A0A226EZB1"/>
<accession>A0A226EZB1</accession>
<proteinExistence type="inferred from homology"/>
<dbReference type="InterPro" id="IPR017452">
    <property type="entry name" value="GPCR_Rhodpsn_7TM"/>
</dbReference>
<feature type="region of interest" description="Disordered" evidence="9">
    <location>
        <begin position="465"/>
        <end position="484"/>
    </location>
</feature>
<evidence type="ECO:0000256" key="7">
    <source>
        <dbReference type="ARBA" id="ARBA00023170"/>
    </source>
</evidence>
<dbReference type="CDD" id="cd00637">
    <property type="entry name" value="7tm_classA_rhodopsin-like"/>
    <property type="match status" value="1"/>
</dbReference>
<dbReference type="OrthoDB" id="5957382at2759"/>